<dbReference type="Proteomes" id="UP000308724">
    <property type="component" value="Unassembled WGS sequence"/>
</dbReference>
<feature type="compositionally biased region" description="Basic and acidic residues" evidence="1">
    <location>
        <begin position="622"/>
        <end position="636"/>
    </location>
</feature>
<feature type="region of interest" description="Disordered" evidence="1">
    <location>
        <begin position="1235"/>
        <end position="1304"/>
    </location>
</feature>
<feature type="compositionally biased region" description="Polar residues" evidence="1">
    <location>
        <begin position="246"/>
        <end position="261"/>
    </location>
</feature>
<dbReference type="GO" id="GO:0010494">
    <property type="term" value="C:cytoplasmic stress granule"/>
    <property type="evidence" value="ECO:0007669"/>
    <property type="project" value="TreeGrafter"/>
</dbReference>
<feature type="compositionally biased region" description="Polar residues" evidence="1">
    <location>
        <begin position="228"/>
        <end position="239"/>
    </location>
</feature>
<sequence>MLAWRKVMGGEFVGYSLRLCPTGRLSREEVIGSRLGGAGLSRALTAAARTLAQALLLLLKAMQEVDDDVADTGEEAVETLLAGFLAKCFLEDGAKQVGHRAKVLGVDPDTIEGATGNVELVAQADIDVRDLALAGGVPGPLCQGFEELFGSDEQTAPGKSHMTKFERRRFAGWHFWFTAKKAMMLADLFVSTFLAVQPSRAFGCSGCAYELQHPAINSPVHPLTRSIMSAQPSTTNGGSRSPAPQAASNPSKQPLKTNSVGKTLDGARKQAASPVDAASRKSPAPKAWSQGTNPITQRSNASTPAVNGLPNGTPKNAQSKSQQENGTSAKHATDRLLFLLVNYTGMEVSIFLRSGEQFSGIFSAASTEPNDARVTLKYTKKSTHQTNGTAEQADQYIGEGQDHVTTFNLQDVVDLSVNNLYLAASETKAQQAAAPAFRTDVEISGNLNIRERELQPWQPSADTAIDMSLEDSTRPGEWDQFAANEALYNVRSDYDENLYTTAINRSDPDYRRKAAEAERIAREIERSAPVNSHVAEERRMNAEKDGGLDEEERYSGVRRETNITSLLKQGAPNAYVPPSRRPITSQPTLPGAPFDPAIVSVARPSPSTSTNSDSQAALSKQQEQKSQDEAKTEAVSKEAPATTAAPVPALPTVTAPSGEASSTASKPTPASAAPSAATKAVPSINAGKGATEGVERKVLDSFKQFSNTEKLRVQQHQRVQQERQRASARQEKSVKLNDLKKFAENFKLYSRVPDDLIPILAKTKEKQNLIVTKAELQAREKESKVTSAEASPAPAAPVKPDVASTEVNKTQPTSQTRRPEATNEPGSPLSQRQRMAQNSRQNQNVPPRGPGMSHGIPPRPAQQYRAPTANMQMPTPIPPPEVRSPPTGPASREIASPSAAPARLNVKAMEFRPNPSASTFTPTSPTKASPQPAKRPSVSAAAPVKFFARKSEKPLSERTPLNDAFNPVKYMLETAAAEGKTETFAPNGGIPQAYRTPPTWEVAEANKDKTYRDMFAQSPVAAIPPMHTPTNSVMAHAHQLPPHLQNVPPPNRNPGFYPPQPHHPGQHFDEHRMQYASNTPSVQPSPRLPPALAYGPQMHPQMQHFPAGMPPYMSPGMMRPQQFGSPQGPPMGGHMMVQQSSNGPFMNGPMAQQVPMYASPVPGHVQPHFPGHPAPQPGPGFGRGHPMSHQGSQQGHPGQMYMQMPPAGPMMMQQHPGQSESCTQYHFCRTSRANESTVQRNFPQGQYPGGPQGQHGYPMQHRAMSNQGYNHNQMTPRQHHAAPQQGPSPGMPPMHTAGPGDEGK</sequence>
<dbReference type="GO" id="GO:0003729">
    <property type="term" value="F:mRNA binding"/>
    <property type="evidence" value="ECO:0007669"/>
    <property type="project" value="TreeGrafter"/>
</dbReference>
<feature type="compositionally biased region" description="Low complexity" evidence="1">
    <location>
        <begin position="915"/>
        <end position="930"/>
    </location>
</feature>
<dbReference type="InterPro" id="IPR025852">
    <property type="entry name" value="SM_dom_ATX"/>
</dbReference>
<feature type="domain" description="LsmAD" evidence="2">
    <location>
        <begin position="488"/>
        <end position="560"/>
    </location>
</feature>
<proteinExistence type="predicted"/>
<comment type="caution">
    <text evidence="3">The sequence shown here is derived from an EMBL/GenBank/DDBJ whole genome shotgun (WGS) entry which is preliminary data.</text>
</comment>
<feature type="compositionally biased region" description="Pro residues" evidence="1">
    <location>
        <begin position="875"/>
        <end position="888"/>
    </location>
</feature>
<feature type="compositionally biased region" description="Basic and acidic residues" evidence="1">
    <location>
        <begin position="719"/>
        <end position="733"/>
    </location>
</feature>
<dbReference type="PANTHER" id="PTHR12854:SF7">
    <property type="entry name" value="ATAXIN-2 HOMOLOG"/>
    <property type="match status" value="1"/>
</dbReference>
<feature type="compositionally biased region" description="Low complexity" evidence="1">
    <location>
        <begin position="1188"/>
        <end position="1198"/>
    </location>
</feature>
<feature type="region of interest" description="Disordered" evidence="1">
    <location>
        <begin position="228"/>
        <end position="329"/>
    </location>
</feature>
<feature type="compositionally biased region" description="Polar residues" evidence="1">
    <location>
        <begin position="605"/>
        <end position="621"/>
    </location>
</feature>
<feature type="compositionally biased region" description="Polar residues" evidence="1">
    <location>
        <begin position="313"/>
        <end position="329"/>
    </location>
</feature>
<dbReference type="Pfam" id="PF14438">
    <property type="entry name" value="SM-ATX"/>
    <property type="match status" value="1"/>
</dbReference>
<evidence type="ECO:0000313" key="4">
    <source>
        <dbReference type="Proteomes" id="UP000308724"/>
    </source>
</evidence>
<feature type="compositionally biased region" description="Polar residues" evidence="1">
    <location>
        <begin position="805"/>
        <end position="816"/>
    </location>
</feature>
<dbReference type="InterPro" id="IPR045117">
    <property type="entry name" value="ATXN2-like"/>
</dbReference>
<feature type="compositionally biased region" description="Basic and acidic residues" evidence="1">
    <location>
        <begin position="534"/>
        <end position="561"/>
    </location>
</feature>
<feature type="region of interest" description="Disordered" evidence="1">
    <location>
        <begin position="778"/>
        <end position="937"/>
    </location>
</feature>
<reference evidence="3 4" key="1">
    <citation type="submission" date="2018-10" db="EMBL/GenBank/DDBJ databases">
        <title>Fifty Aureobasidium pullulans genomes reveal a recombining polyextremotolerant generalist.</title>
        <authorList>
            <person name="Gostincar C."/>
            <person name="Turk M."/>
            <person name="Zajc J."/>
            <person name="Gunde-Cimerman N."/>
        </authorList>
    </citation>
    <scope>NUCLEOTIDE SEQUENCE [LARGE SCALE GENOMIC DNA]</scope>
    <source>
        <strain evidence="3 4">EXF-1645</strain>
    </source>
</reference>
<feature type="compositionally biased region" description="Polar residues" evidence="1">
    <location>
        <begin position="1263"/>
        <end position="1276"/>
    </location>
</feature>
<dbReference type="PANTHER" id="PTHR12854">
    <property type="entry name" value="ATAXIN 2-RELATED"/>
    <property type="match status" value="1"/>
</dbReference>
<feature type="region of interest" description="Disordered" evidence="1">
    <location>
        <begin position="1172"/>
        <end position="1198"/>
    </location>
</feature>
<feature type="compositionally biased region" description="Low complexity" evidence="1">
    <location>
        <begin position="785"/>
        <end position="804"/>
    </location>
</feature>
<gene>
    <name evidence="3" type="ORF">D6C78_07193</name>
</gene>
<name>A0A4T0BHS0_AURPU</name>
<feature type="compositionally biased region" description="Polar residues" evidence="1">
    <location>
        <begin position="289"/>
        <end position="305"/>
    </location>
</feature>
<protein>
    <recommendedName>
        <fullName evidence="2">LsmAD domain-containing protein</fullName>
    </recommendedName>
</protein>
<evidence type="ECO:0000256" key="1">
    <source>
        <dbReference type="SAM" id="MobiDB-lite"/>
    </source>
</evidence>
<dbReference type="SMART" id="SM01272">
    <property type="entry name" value="LsmAD"/>
    <property type="match status" value="1"/>
</dbReference>
<accession>A0A4T0BHS0</accession>
<feature type="region of interest" description="Disordered" evidence="1">
    <location>
        <begin position="528"/>
        <end position="688"/>
    </location>
</feature>
<evidence type="ECO:0000313" key="3">
    <source>
        <dbReference type="EMBL" id="TIA33951.1"/>
    </source>
</evidence>
<organism evidence="3 4">
    <name type="scientific">Aureobasidium pullulans</name>
    <name type="common">Black yeast</name>
    <name type="synonym">Pullularia pullulans</name>
    <dbReference type="NCBI Taxonomy" id="5580"/>
    <lineage>
        <taxon>Eukaryota</taxon>
        <taxon>Fungi</taxon>
        <taxon>Dikarya</taxon>
        <taxon>Ascomycota</taxon>
        <taxon>Pezizomycotina</taxon>
        <taxon>Dothideomycetes</taxon>
        <taxon>Dothideomycetidae</taxon>
        <taxon>Dothideales</taxon>
        <taxon>Saccotheciaceae</taxon>
        <taxon>Aureobasidium</taxon>
    </lineage>
</organism>
<feature type="region of interest" description="Disordered" evidence="1">
    <location>
        <begin position="706"/>
        <end position="733"/>
    </location>
</feature>
<dbReference type="GO" id="GO:0034063">
    <property type="term" value="P:stress granule assembly"/>
    <property type="evidence" value="ECO:0007669"/>
    <property type="project" value="TreeGrafter"/>
</dbReference>
<dbReference type="Pfam" id="PF06741">
    <property type="entry name" value="LsmAD"/>
    <property type="match status" value="1"/>
</dbReference>
<dbReference type="EMBL" id="QZBZ01000175">
    <property type="protein sequence ID" value="TIA33951.1"/>
    <property type="molecule type" value="Genomic_DNA"/>
</dbReference>
<dbReference type="InterPro" id="IPR009604">
    <property type="entry name" value="LsmAD_domain"/>
</dbReference>
<feature type="compositionally biased region" description="Polar residues" evidence="1">
    <location>
        <begin position="824"/>
        <end position="845"/>
    </location>
</feature>
<feature type="compositionally biased region" description="Low complexity" evidence="1">
    <location>
        <begin position="639"/>
        <end position="680"/>
    </location>
</feature>
<evidence type="ECO:0000259" key="2">
    <source>
        <dbReference type="SMART" id="SM01272"/>
    </source>
</evidence>